<comment type="caution">
    <text evidence="2">The sequence shown here is derived from an EMBL/GenBank/DDBJ whole genome shotgun (WGS) entry which is preliminary data.</text>
</comment>
<dbReference type="InterPro" id="IPR013830">
    <property type="entry name" value="SGNH_hydro"/>
</dbReference>
<dbReference type="Proteomes" id="UP000186922">
    <property type="component" value="Unassembled WGS sequence"/>
</dbReference>
<dbReference type="Gene3D" id="3.40.50.1110">
    <property type="entry name" value="SGNH hydrolase"/>
    <property type="match status" value="1"/>
</dbReference>
<evidence type="ECO:0000313" key="3">
    <source>
        <dbReference type="Proteomes" id="UP000186922"/>
    </source>
</evidence>
<protein>
    <recommendedName>
        <fullName evidence="1">SGNH hydrolase-type esterase domain-containing protein</fullName>
    </recommendedName>
</protein>
<dbReference type="AlphaFoldDB" id="A0A1D1VV57"/>
<dbReference type="InterPro" id="IPR036514">
    <property type="entry name" value="SGNH_hydro_sf"/>
</dbReference>
<evidence type="ECO:0000259" key="1">
    <source>
        <dbReference type="Pfam" id="PF13472"/>
    </source>
</evidence>
<dbReference type="SUPFAM" id="SSF52266">
    <property type="entry name" value="SGNH hydrolase"/>
    <property type="match status" value="1"/>
</dbReference>
<gene>
    <name evidence="2" type="primary">RvY_15500-1</name>
    <name evidence="2" type="synonym">RvY_15500.1</name>
    <name evidence="2" type="ORF">RvY_15500</name>
</gene>
<name>A0A1D1VV57_RAMVA</name>
<keyword evidence="3" id="KW-1185">Reference proteome</keyword>
<organism evidence="2 3">
    <name type="scientific">Ramazzottius varieornatus</name>
    <name type="common">Water bear</name>
    <name type="synonym">Tardigrade</name>
    <dbReference type="NCBI Taxonomy" id="947166"/>
    <lineage>
        <taxon>Eukaryota</taxon>
        <taxon>Metazoa</taxon>
        <taxon>Ecdysozoa</taxon>
        <taxon>Tardigrada</taxon>
        <taxon>Eutardigrada</taxon>
        <taxon>Parachela</taxon>
        <taxon>Hypsibioidea</taxon>
        <taxon>Ramazzottiidae</taxon>
        <taxon>Ramazzottius</taxon>
    </lineage>
</organism>
<accession>A0A1D1VV57</accession>
<dbReference type="EMBL" id="BDGG01000012">
    <property type="protein sequence ID" value="GAV05352.1"/>
    <property type="molecule type" value="Genomic_DNA"/>
</dbReference>
<dbReference type="Pfam" id="PF13472">
    <property type="entry name" value="Lipase_GDSL_2"/>
    <property type="match status" value="1"/>
</dbReference>
<proteinExistence type="predicted"/>
<feature type="domain" description="SGNH hydrolase-type esterase" evidence="1">
    <location>
        <begin position="62"/>
        <end position="230"/>
    </location>
</feature>
<sequence>MRTIVTLVSSITITIILSAFRSSNMLKGLASLIPNASKTSRSSVDAAMSHTTSGQPVHIVLVGDSIFDNEVYVGRSGKSVIKHLNDKIPTEWKASLIAIDGDVVEGVIRRQIGRIPKDATHIFLSIGGNDALGAQGVTSKSVGSVAEALIALSAVRKRFKNSYDEMLKQLLKLKLPTTICTIYNPSYGDSPQQTVASMGLTALNDAIIEAALRNHLPVIDLKTMFSSPKDYANPIEPSTQGGDKITDAIMRIMNNYDFNSQKTEIFA</sequence>
<evidence type="ECO:0000313" key="2">
    <source>
        <dbReference type="EMBL" id="GAV05352.1"/>
    </source>
</evidence>
<reference evidence="2 3" key="1">
    <citation type="journal article" date="2016" name="Nat. Commun.">
        <title>Extremotolerant tardigrade genome and improved radiotolerance of human cultured cells by tardigrade-unique protein.</title>
        <authorList>
            <person name="Hashimoto T."/>
            <person name="Horikawa D.D."/>
            <person name="Saito Y."/>
            <person name="Kuwahara H."/>
            <person name="Kozuka-Hata H."/>
            <person name="Shin-I T."/>
            <person name="Minakuchi Y."/>
            <person name="Ohishi K."/>
            <person name="Motoyama A."/>
            <person name="Aizu T."/>
            <person name="Enomoto A."/>
            <person name="Kondo K."/>
            <person name="Tanaka S."/>
            <person name="Hara Y."/>
            <person name="Koshikawa S."/>
            <person name="Sagara H."/>
            <person name="Miura T."/>
            <person name="Yokobori S."/>
            <person name="Miyagawa K."/>
            <person name="Suzuki Y."/>
            <person name="Kubo T."/>
            <person name="Oyama M."/>
            <person name="Kohara Y."/>
            <person name="Fujiyama A."/>
            <person name="Arakawa K."/>
            <person name="Katayama T."/>
            <person name="Toyoda A."/>
            <person name="Kunieda T."/>
        </authorList>
    </citation>
    <scope>NUCLEOTIDE SEQUENCE [LARGE SCALE GENOMIC DNA]</scope>
    <source>
        <strain evidence="2 3">YOKOZUNA-1</strain>
    </source>
</reference>
<dbReference type="OrthoDB" id="9983791at2759"/>